<sequence>MRTLLFLLCGYLLAGACYLLVRLFSAIYPAVAMLFPALFTLMWFAVSLTNLIAGMTQAGYSFGEELPLFLLIFMLPVATLYWLGKV</sequence>
<dbReference type="RefSeq" id="WP_097097883.1">
    <property type="nucleotide sequence ID" value="NZ_OCMY01000002.1"/>
</dbReference>
<gene>
    <name evidence="2" type="ORF">SAMN06273570_4415</name>
</gene>
<dbReference type="Proteomes" id="UP000219271">
    <property type="component" value="Unassembled WGS sequence"/>
</dbReference>
<dbReference type="OrthoDB" id="4764194at2"/>
<dbReference type="EMBL" id="OCMY01000002">
    <property type="protein sequence ID" value="SOD59750.1"/>
    <property type="molecule type" value="Genomic_DNA"/>
</dbReference>
<feature type="transmembrane region" description="Helical" evidence="1">
    <location>
        <begin position="26"/>
        <end position="46"/>
    </location>
</feature>
<keyword evidence="1" id="KW-0472">Membrane</keyword>
<organism evidence="2 3">
    <name type="scientific">Candidatus Pantoea floridensis</name>
    <dbReference type="NCBI Taxonomy" id="1938870"/>
    <lineage>
        <taxon>Bacteria</taxon>
        <taxon>Pseudomonadati</taxon>
        <taxon>Pseudomonadota</taxon>
        <taxon>Gammaproteobacteria</taxon>
        <taxon>Enterobacterales</taxon>
        <taxon>Erwiniaceae</taxon>
        <taxon>Pantoea</taxon>
    </lineage>
</organism>
<feature type="transmembrane region" description="Helical" evidence="1">
    <location>
        <begin position="66"/>
        <end position="84"/>
    </location>
</feature>
<keyword evidence="3" id="KW-1185">Reference proteome</keyword>
<keyword evidence="1" id="KW-1133">Transmembrane helix</keyword>
<dbReference type="AlphaFoldDB" id="A0A286DMA1"/>
<reference evidence="3" key="1">
    <citation type="submission" date="2017-09" db="EMBL/GenBank/DDBJ databases">
        <authorList>
            <person name="Varghese N."/>
            <person name="Submissions S."/>
        </authorList>
    </citation>
    <scope>NUCLEOTIDE SEQUENCE [LARGE SCALE GENOMIC DNA]</scope>
    <source>
        <strain evidence="3">JKS000234</strain>
    </source>
</reference>
<proteinExistence type="predicted"/>
<name>A0A286DMA1_9GAMM</name>
<evidence type="ECO:0000256" key="1">
    <source>
        <dbReference type="SAM" id="Phobius"/>
    </source>
</evidence>
<protein>
    <submittedName>
        <fullName evidence="2">Uncharacterized protein</fullName>
    </submittedName>
</protein>
<dbReference type="PROSITE" id="PS51257">
    <property type="entry name" value="PROKAR_LIPOPROTEIN"/>
    <property type="match status" value="1"/>
</dbReference>
<keyword evidence="1" id="KW-0812">Transmembrane</keyword>
<accession>A0A286DMA1</accession>
<evidence type="ECO:0000313" key="2">
    <source>
        <dbReference type="EMBL" id="SOD59750.1"/>
    </source>
</evidence>
<evidence type="ECO:0000313" key="3">
    <source>
        <dbReference type="Proteomes" id="UP000219271"/>
    </source>
</evidence>